<dbReference type="RefSeq" id="WP_145234937.1">
    <property type="nucleotide sequence ID" value="NZ_CP036273.1"/>
</dbReference>
<dbReference type="OrthoDB" id="268362at2"/>
<organism evidence="1 2">
    <name type="scientific">Urbifossiella limnaea</name>
    <dbReference type="NCBI Taxonomy" id="2528023"/>
    <lineage>
        <taxon>Bacteria</taxon>
        <taxon>Pseudomonadati</taxon>
        <taxon>Planctomycetota</taxon>
        <taxon>Planctomycetia</taxon>
        <taxon>Gemmatales</taxon>
        <taxon>Gemmataceae</taxon>
        <taxon>Urbifossiella</taxon>
    </lineage>
</organism>
<name>A0A517XNR5_9BACT</name>
<evidence type="ECO:0000313" key="2">
    <source>
        <dbReference type="Proteomes" id="UP000319576"/>
    </source>
</evidence>
<dbReference type="SUPFAM" id="SSF49478">
    <property type="entry name" value="Cna protein B-type domain"/>
    <property type="match status" value="1"/>
</dbReference>
<evidence type="ECO:0000313" key="1">
    <source>
        <dbReference type="EMBL" id="QDU19154.1"/>
    </source>
</evidence>
<keyword evidence="2" id="KW-1185">Reference proteome</keyword>
<dbReference type="AlphaFoldDB" id="A0A517XNR5"/>
<proteinExistence type="predicted"/>
<evidence type="ECO:0008006" key="3">
    <source>
        <dbReference type="Google" id="ProtNLM"/>
    </source>
</evidence>
<accession>A0A517XNR5</accession>
<gene>
    <name evidence="1" type="ORF">ETAA1_10580</name>
</gene>
<dbReference type="Proteomes" id="UP000319576">
    <property type="component" value="Chromosome"/>
</dbReference>
<reference evidence="1 2" key="1">
    <citation type="submission" date="2019-02" db="EMBL/GenBank/DDBJ databases">
        <title>Deep-cultivation of Planctomycetes and their phenomic and genomic characterization uncovers novel biology.</title>
        <authorList>
            <person name="Wiegand S."/>
            <person name="Jogler M."/>
            <person name="Boedeker C."/>
            <person name="Pinto D."/>
            <person name="Vollmers J."/>
            <person name="Rivas-Marin E."/>
            <person name="Kohn T."/>
            <person name="Peeters S.H."/>
            <person name="Heuer A."/>
            <person name="Rast P."/>
            <person name="Oberbeckmann S."/>
            <person name="Bunk B."/>
            <person name="Jeske O."/>
            <person name="Meyerdierks A."/>
            <person name="Storesund J.E."/>
            <person name="Kallscheuer N."/>
            <person name="Luecker S."/>
            <person name="Lage O.M."/>
            <person name="Pohl T."/>
            <person name="Merkel B.J."/>
            <person name="Hornburger P."/>
            <person name="Mueller R.-W."/>
            <person name="Bruemmer F."/>
            <person name="Labrenz M."/>
            <person name="Spormann A.M."/>
            <person name="Op den Camp H."/>
            <person name="Overmann J."/>
            <person name="Amann R."/>
            <person name="Jetten M.S.M."/>
            <person name="Mascher T."/>
            <person name="Medema M.H."/>
            <person name="Devos D.P."/>
            <person name="Kaster A.-K."/>
            <person name="Ovreas L."/>
            <person name="Rohde M."/>
            <person name="Galperin M.Y."/>
            <person name="Jogler C."/>
        </authorList>
    </citation>
    <scope>NUCLEOTIDE SEQUENCE [LARGE SCALE GENOMIC DNA]</scope>
    <source>
        <strain evidence="1 2">ETA_A1</strain>
    </source>
</reference>
<dbReference type="InterPro" id="IPR013783">
    <property type="entry name" value="Ig-like_fold"/>
</dbReference>
<dbReference type="EMBL" id="CP036273">
    <property type="protein sequence ID" value="QDU19154.1"/>
    <property type="molecule type" value="Genomic_DNA"/>
</dbReference>
<dbReference type="KEGG" id="uli:ETAA1_10580"/>
<protein>
    <recommendedName>
        <fullName evidence="3">Carboxypeptidase regulatory-like domain-containing protein</fullName>
    </recommendedName>
</protein>
<dbReference type="PROSITE" id="PS51257">
    <property type="entry name" value="PROKAR_LIPOPROTEIN"/>
    <property type="match status" value="1"/>
</dbReference>
<dbReference type="Gene3D" id="2.60.40.10">
    <property type="entry name" value="Immunoglobulins"/>
    <property type="match status" value="1"/>
</dbReference>
<sequence length="145" mass="14811">MRLGSRIAAVAALVVVAGCGKQPGEVEKLPTQPARGFVKYKGAPVKDASVSFQSLDGKVAANGKTDGVGSFTLSTYGQADGLPAGKYKVVVAVSAAKEIEPGVLAPEPEGGFKSPIPAKYANPSTTDILVEVKPGDSSEILIDLK</sequence>